<comment type="caution">
    <text evidence="1">The sequence shown here is derived from an EMBL/GenBank/DDBJ whole genome shotgun (WGS) entry which is preliminary data.</text>
</comment>
<dbReference type="PANTHER" id="PTHR23012:SF174">
    <property type="entry name" value="OS01G0121200 PROTEIN"/>
    <property type="match status" value="1"/>
</dbReference>
<dbReference type="GO" id="GO:0003743">
    <property type="term" value="F:translation initiation factor activity"/>
    <property type="evidence" value="ECO:0007669"/>
    <property type="project" value="UniProtKB-KW"/>
</dbReference>
<dbReference type="PANTHER" id="PTHR23012">
    <property type="entry name" value="RING/FYVE/PHD ZINC FINGER DOMAIN-CONTAINING"/>
    <property type="match status" value="1"/>
</dbReference>
<keyword evidence="2" id="KW-1185">Reference proteome</keyword>
<dbReference type="GO" id="GO:0016020">
    <property type="term" value="C:membrane"/>
    <property type="evidence" value="ECO:0007669"/>
    <property type="project" value="TreeGrafter"/>
</dbReference>
<sequence length="172" mass="19444">MPPASMADIFEHSSHWMEGDVGSPQRKLVECRICHDEDEHLNMETPCSCCGSLKQYRPGYMAPPPLYHYGVDHLNFGIVISTQRELGDFRERLASCRHSHELLVYIDLVESASHWKEEVNIQYSNCPCGSRKLPGNVSDDGCSTSTAAVIVMILDQMNKRKFVVYQNGILLL</sequence>
<dbReference type="EMBL" id="VEPZ02001070">
    <property type="protein sequence ID" value="KAE8696067.1"/>
    <property type="molecule type" value="Genomic_DNA"/>
</dbReference>
<dbReference type="Proteomes" id="UP000436088">
    <property type="component" value="Unassembled WGS sequence"/>
</dbReference>
<proteinExistence type="predicted"/>
<keyword evidence="1" id="KW-0396">Initiation factor</keyword>
<dbReference type="GO" id="GO:0016567">
    <property type="term" value="P:protein ubiquitination"/>
    <property type="evidence" value="ECO:0007669"/>
    <property type="project" value="TreeGrafter"/>
</dbReference>
<protein>
    <submittedName>
        <fullName evidence="1">Eukaryotic translation initiation factor 5 isoform 1</fullName>
    </submittedName>
</protein>
<organism evidence="1 2">
    <name type="scientific">Hibiscus syriacus</name>
    <name type="common">Rose of Sharon</name>
    <dbReference type="NCBI Taxonomy" id="106335"/>
    <lineage>
        <taxon>Eukaryota</taxon>
        <taxon>Viridiplantae</taxon>
        <taxon>Streptophyta</taxon>
        <taxon>Embryophyta</taxon>
        <taxon>Tracheophyta</taxon>
        <taxon>Spermatophyta</taxon>
        <taxon>Magnoliopsida</taxon>
        <taxon>eudicotyledons</taxon>
        <taxon>Gunneridae</taxon>
        <taxon>Pentapetalae</taxon>
        <taxon>rosids</taxon>
        <taxon>malvids</taxon>
        <taxon>Malvales</taxon>
        <taxon>Malvaceae</taxon>
        <taxon>Malvoideae</taxon>
        <taxon>Hibiscus</taxon>
    </lineage>
</organism>
<dbReference type="GO" id="GO:0004842">
    <property type="term" value="F:ubiquitin-protein transferase activity"/>
    <property type="evidence" value="ECO:0007669"/>
    <property type="project" value="TreeGrafter"/>
</dbReference>
<evidence type="ECO:0000313" key="1">
    <source>
        <dbReference type="EMBL" id="KAE8696067.1"/>
    </source>
</evidence>
<gene>
    <name evidence="1" type="ORF">F3Y22_tig00110677pilonHSYRG00099</name>
</gene>
<name>A0A6A2ZXC8_HIBSY</name>
<accession>A0A6A2ZXC8</accession>
<reference evidence="1" key="1">
    <citation type="submission" date="2019-09" db="EMBL/GenBank/DDBJ databases">
        <title>Draft genome information of white flower Hibiscus syriacus.</title>
        <authorList>
            <person name="Kim Y.-M."/>
        </authorList>
    </citation>
    <scope>NUCLEOTIDE SEQUENCE [LARGE SCALE GENOMIC DNA]</scope>
    <source>
        <strain evidence="1">YM2019G1</strain>
    </source>
</reference>
<dbReference type="InterPro" id="IPR033275">
    <property type="entry name" value="MARCH-like"/>
</dbReference>
<keyword evidence="1" id="KW-0648">Protein biosynthesis</keyword>
<dbReference type="Gene3D" id="3.30.40.10">
    <property type="entry name" value="Zinc/RING finger domain, C3HC4 (zinc finger)"/>
    <property type="match status" value="1"/>
</dbReference>
<dbReference type="AlphaFoldDB" id="A0A6A2ZXC8"/>
<dbReference type="InterPro" id="IPR013083">
    <property type="entry name" value="Znf_RING/FYVE/PHD"/>
</dbReference>
<evidence type="ECO:0000313" key="2">
    <source>
        <dbReference type="Proteomes" id="UP000436088"/>
    </source>
</evidence>